<dbReference type="EMBL" id="QEAO01000005">
    <property type="protein sequence ID" value="TPX36338.1"/>
    <property type="molecule type" value="Genomic_DNA"/>
</dbReference>
<protein>
    <recommendedName>
        <fullName evidence="2">PDZ domain-containing protein</fullName>
    </recommendedName>
</protein>
<dbReference type="AlphaFoldDB" id="A0A507CAG8"/>
<evidence type="ECO:0000313" key="3">
    <source>
        <dbReference type="EMBL" id="TPX36338.1"/>
    </source>
</evidence>
<dbReference type="CDD" id="cd06719">
    <property type="entry name" value="PDZ2-4_Nma111p-like"/>
    <property type="match status" value="1"/>
</dbReference>
<dbReference type="GO" id="GO:0006508">
    <property type="term" value="P:proteolysis"/>
    <property type="evidence" value="ECO:0007669"/>
    <property type="project" value="InterPro"/>
</dbReference>
<dbReference type="STRING" id="1806994.A0A507CAG8"/>
<evidence type="ECO:0000256" key="1">
    <source>
        <dbReference type="ARBA" id="ARBA00010541"/>
    </source>
</evidence>
<dbReference type="PROSITE" id="PS50106">
    <property type="entry name" value="PDZ"/>
    <property type="match status" value="1"/>
</dbReference>
<dbReference type="RefSeq" id="XP_031026651.1">
    <property type="nucleotide sequence ID" value="XM_031167443.1"/>
</dbReference>
<sequence>MEEVEEAQDALQDQNGIETSALADLMPGTPWESTLKSTISSLISIRNIAVRTFDTEKQRASQASGFIVDKTRGIILTNRHVVQPGPTLAEGILTESKEEVQLKAIYRDPVHDFGFFSFDISKVNYMNLHEIPLCPSKARVGVDLRVVGNDAGERLSILSGIMARLDREAPAYGTGRYNDFNTFYFQAASMTSGGSSGSPVIDIEGECLALNAGGNRKSASSFFLPLDRIVRALDLIKAGKPVARGTIQTIFRFKTFDELKRLSLDKTVEHDIRKHFGTQATGMLQVGQVLPKGPADGILETGDIIYKINGHFVNSFIPVEEVFDDNVGGIALFHVQRAKTLLEVNVVIQDLHIITPDRFVEVSGGIVHALSYQMASGYMVPVQGVVVSGAGYMFALAGIARGSIIVSINNQLTPDLDSFIQVFQELHDGQRAPLRYYSVGDINKPRVALIRVDRRYHSFRLAIRDDQSGFWNYTNMPPCQGVYQMQPHKAAQLQLDASIGIGRNVVSALCQVVFNSPFHIDGVMGMIHSSVGVVLDHELGLIVVDRHCIPTTLGDTLITFANSIIVNAQILYVHQVHNFAVLRYDTRLLGETVIVSAQISSKKLKQGSSAIMVGLTKYFTPIVRSTKVTTIHPFILPDSHSPAFRAVNSEVFEFENPIHHGGVIVDVDDGKVQAFWSAFSKQDKTGSGAVLMGMEPKPVVEIVDRIRESLKNPAGEDQIITKGLEIEMAYTQIAQARHLGLSDEWVQKIEACHQSRRNVIIIRRMTSGTESSKLLQESDLILAADGETVTKFEDIESAKGPDSIELTILRDGKEITGVHVPFGIYAIRGTERIVSFCGAIFQMPHLAVYQQLKEVPKGVLCSVVYQGTPAQMYKLQPMTFIQEVESIPTDTLDEFLDVIKKIKADTFARFKTISFSRFVKVIGVRVDAHYFGITEITANPEFKKTGTGNEWELISYPSPT</sequence>
<organism evidence="3 4">
    <name type="scientific">Synchytrium microbalum</name>
    <dbReference type="NCBI Taxonomy" id="1806994"/>
    <lineage>
        <taxon>Eukaryota</taxon>
        <taxon>Fungi</taxon>
        <taxon>Fungi incertae sedis</taxon>
        <taxon>Chytridiomycota</taxon>
        <taxon>Chytridiomycota incertae sedis</taxon>
        <taxon>Chytridiomycetes</taxon>
        <taxon>Synchytriales</taxon>
        <taxon>Synchytriaceae</taxon>
        <taxon>Synchytrium</taxon>
    </lineage>
</organism>
<reference evidence="3 4" key="1">
    <citation type="journal article" date="2019" name="Sci. Rep.">
        <title>Comparative genomics of chytrid fungi reveal insights into the obligate biotrophic and pathogenic lifestyle of Synchytrium endobioticum.</title>
        <authorList>
            <person name="van de Vossenberg B.T.L.H."/>
            <person name="Warris S."/>
            <person name="Nguyen H.D.T."/>
            <person name="van Gent-Pelzer M.P.E."/>
            <person name="Joly D.L."/>
            <person name="van de Geest H.C."/>
            <person name="Bonants P.J.M."/>
            <person name="Smith D.S."/>
            <person name="Levesque C.A."/>
            <person name="van der Lee T.A.J."/>
        </authorList>
    </citation>
    <scope>NUCLEOTIDE SEQUENCE [LARGE SCALE GENOMIC DNA]</scope>
    <source>
        <strain evidence="3 4">JEL517</strain>
    </source>
</reference>
<comment type="caution">
    <text evidence="3">The sequence shown here is derived from an EMBL/GenBank/DDBJ whole genome shotgun (WGS) entry which is preliminary data.</text>
</comment>
<dbReference type="PANTHER" id="PTHR46366:SF1">
    <property type="entry name" value="PDZ DOMAIN-CONTAINING PROTEIN C1685.05"/>
    <property type="match status" value="1"/>
</dbReference>
<evidence type="ECO:0000313" key="4">
    <source>
        <dbReference type="Proteomes" id="UP000319731"/>
    </source>
</evidence>
<dbReference type="Pfam" id="PF12812">
    <property type="entry name" value="PDZ_1"/>
    <property type="match status" value="2"/>
</dbReference>
<dbReference type="InterPro" id="IPR036034">
    <property type="entry name" value="PDZ_sf"/>
</dbReference>
<dbReference type="InterPro" id="IPR009003">
    <property type="entry name" value="Peptidase_S1_PA"/>
</dbReference>
<dbReference type="InterPro" id="IPR025926">
    <property type="entry name" value="PDZ-like_dom"/>
</dbReference>
<dbReference type="Gene3D" id="2.40.10.120">
    <property type="match status" value="1"/>
</dbReference>
<dbReference type="InterPro" id="IPR001478">
    <property type="entry name" value="PDZ"/>
</dbReference>
<dbReference type="SUPFAM" id="SSF50156">
    <property type="entry name" value="PDZ domain-like"/>
    <property type="match status" value="3"/>
</dbReference>
<dbReference type="GO" id="GO:0004252">
    <property type="term" value="F:serine-type endopeptidase activity"/>
    <property type="evidence" value="ECO:0007669"/>
    <property type="project" value="InterPro"/>
</dbReference>
<gene>
    <name evidence="3" type="ORF">SmJEL517_g01515</name>
</gene>
<comment type="similarity">
    <text evidence="1">Belongs to the peptidase S1C family.</text>
</comment>
<dbReference type="Gene3D" id="2.30.42.10">
    <property type="match status" value="3"/>
</dbReference>
<dbReference type="GeneID" id="42002740"/>
<dbReference type="InterPro" id="IPR001940">
    <property type="entry name" value="Peptidase_S1C"/>
</dbReference>
<dbReference type="OrthoDB" id="4217619at2759"/>
<dbReference type="SUPFAM" id="SSF50494">
    <property type="entry name" value="Trypsin-like serine proteases"/>
    <property type="match status" value="2"/>
</dbReference>
<feature type="domain" description="PDZ" evidence="2">
    <location>
        <begin position="261"/>
        <end position="310"/>
    </location>
</feature>
<evidence type="ECO:0000259" key="2">
    <source>
        <dbReference type="PROSITE" id="PS50106"/>
    </source>
</evidence>
<dbReference type="Proteomes" id="UP000319731">
    <property type="component" value="Unassembled WGS sequence"/>
</dbReference>
<proteinExistence type="inferred from homology"/>
<accession>A0A507CAG8</accession>
<dbReference type="Pfam" id="PF13365">
    <property type="entry name" value="Trypsin_2"/>
    <property type="match status" value="1"/>
</dbReference>
<keyword evidence="4" id="KW-1185">Reference proteome</keyword>
<dbReference type="PANTHER" id="PTHR46366">
    <property type="entry name" value="PRO-APOPTOTIC SERINE PROTEASE NMA111"/>
    <property type="match status" value="1"/>
</dbReference>
<dbReference type="PRINTS" id="PR00834">
    <property type="entry name" value="PROTEASES2C"/>
</dbReference>
<name>A0A507CAG8_9FUNG</name>